<dbReference type="Pfam" id="PF00563">
    <property type="entry name" value="EAL"/>
    <property type="match status" value="1"/>
</dbReference>
<protein>
    <submittedName>
        <fullName evidence="3">Diguanylate phosphodiesterase</fullName>
    </submittedName>
</protein>
<dbReference type="InterPro" id="IPR035919">
    <property type="entry name" value="EAL_sf"/>
</dbReference>
<gene>
    <name evidence="3" type="ordered locus">Bphy_1193</name>
</gene>
<dbReference type="PANTHER" id="PTHR33121:SF79">
    <property type="entry name" value="CYCLIC DI-GMP PHOSPHODIESTERASE PDED-RELATED"/>
    <property type="match status" value="1"/>
</dbReference>
<evidence type="ECO:0000256" key="1">
    <source>
        <dbReference type="SAM" id="MobiDB-lite"/>
    </source>
</evidence>
<dbReference type="HOGENOM" id="CLU_000445_70_50_4"/>
<dbReference type="Gene3D" id="3.20.20.450">
    <property type="entry name" value="EAL domain"/>
    <property type="match status" value="1"/>
</dbReference>
<dbReference type="PROSITE" id="PS50883">
    <property type="entry name" value="EAL"/>
    <property type="match status" value="1"/>
</dbReference>
<dbReference type="SMART" id="SM00052">
    <property type="entry name" value="EAL"/>
    <property type="match status" value="1"/>
</dbReference>
<dbReference type="InterPro" id="IPR050706">
    <property type="entry name" value="Cyclic-di-GMP_PDE-like"/>
</dbReference>
<reference evidence="4" key="1">
    <citation type="journal article" date="2014" name="Stand. Genomic Sci.">
        <title>Complete genome sequence of Burkholderia phymatum STM815(T), a broad host range and efficient nitrogen-fixing symbiont of Mimosa species.</title>
        <authorList>
            <person name="Moulin L."/>
            <person name="Klonowska A."/>
            <person name="Caroline B."/>
            <person name="Booth K."/>
            <person name="Vriezen J.A."/>
            <person name="Melkonian R."/>
            <person name="James E.K."/>
            <person name="Young J.P."/>
            <person name="Bena G."/>
            <person name="Hauser L."/>
            <person name="Land M."/>
            <person name="Kyrpides N."/>
            <person name="Bruce D."/>
            <person name="Chain P."/>
            <person name="Copeland A."/>
            <person name="Pitluck S."/>
            <person name="Woyke T."/>
            <person name="Lizotte-Waniewski M."/>
            <person name="Bristow J."/>
            <person name="Riley M."/>
        </authorList>
    </citation>
    <scope>NUCLEOTIDE SEQUENCE [LARGE SCALE GENOMIC DNA]</scope>
    <source>
        <strain evidence="4">DSM 17167 / CIP 108236 / LMG 21445 / STM815</strain>
    </source>
</reference>
<dbReference type="InterPro" id="IPR001633">
    <property type="entry name" value="EAL_dom"/>
</dbReference>
<name>B2JHP0_PARP8</name>
<dbReference type="GO" id="GO:0071111">
    <property type="term" value="F:cyclic-guanylate-specific phosphodiesterase activity"/>
    <property type="evidence" value="ECO:0007669"/>
    <property type="project" value="InterPro"/>
</dbReference>
<accession>B2JHP0</accession>
<evidence type="ECO:0000313" key="4">
    <source>
        <dbReference type="Proteomes" id="UP000001192"/>
    </source>
</evidence>
<keyword evidence="4" id="KW-1185">Reference proteome</keyword>
<dbReference type="PANTHER" id="PTHR33121">
    <property type="entry name" value="CYCLIC DI-GMP PHOSPHODIESTERASE PDEF"/>
    <property type="match status" value="1"/>
</dbReference>
<feature type="compositionally biased region" description="Polar residues" evidence="1">
    <location>
        <begin position="58"/>
        <end position="68"/>
    </location>
</feature>
<dbReference type="EMBL" id="CP001043">
    <property type="protein sequence ID" value="ACC70382.1"/>
    <property type="molecule type" value="Genomic_DNA"/>
</dbReference>
<feature type="domain" description="EAL" evidence="2">
    <location>
        <begin position="99"/>
        <end position="353"/>
    </location>
</feature>
<dbReference type="Proteomes" id="UP000001192">
    <property type="component" value="Chromosome 1"/>
</dbReference>
<proteinExistence type="predicted"/>
<feature type="region of interest" description="Disordered" evidence="1">
    <location>
        <begin position="56"/>
        <end position="77"/>
    </location>
</feature>
<dbReference type="eggNOG" id="COG2200">
    <property type="taxonomic scope" value="Bacteria"/>
</dbReference>
<dbReference type="SUPFAM" id="SSF141868">
    <property type="entry name" value="EAL domain-like"/>
    <property type="match status" value="1"/>
</dbReference>
<evidence type="ECO:0000259" key="2">
    <source>
        <dbReference type="PROSITE" id="PS50883"/>
    </source>
</evidence>
<dbReference type="STRING" id="391038.Bphy_1193"/>
<dbReference type="KEGG" id="bph:Bphy_1193"/>
<dbReference type="AlphaFoldDB" id="B2JHP0"/>
<organism evidence="3 4">
    <name type="scientific">Paraburkholderia phymatum (strain DSM 17167 / CIP 108236 / LMG 21445 / STM815)</name>
    <name type="common">Burkholderia phymatum</name>
    <dbReference type="NCBI Taxonomy" id="391038"/>
    <lineage>
        <taxon>Bacteria</taxon>
        <taxon>Pseudomonadati</taxon>
        <taxon>Pseudomonadota</taxon>
        <taxon>Betaproteobacteria</taxon>
        <taxon>Burkholderiales</taxon>
        <taxon>Burkholderiaceae</taxon>
        <taxon>Paraburkholderia</taxon>
    </lineage>
</organism>
<sequence length="354" mass="38440" precursor="true">MERSCAAPTFRARNVVAFSSQASAAGAAPQDEAACSSQRDPARAGRSWYETCVHWEKPSNTQPGSSHTMDARHATAAPREHNACAITGSNDNAHLPRPMSALERRVSEGLRGDEFPLAFQGIYDVKTGKLARVEALIRWMHPDYGMLLPDAFLVALDHTLVASQLTYHVIDGACRTIANAQRTGQHVCPIAVNVPPRVVADGHFPATVMQIARTHDVAPDLLELELVETEDATRLLAAPPLTRPLRQAGIRLAVDDFGTGYSSLALLSTIDVDTVKVAREMLDGVPDCPRASAVASSVLTLLERLDVAVVVEGVETRALARWLAQWPKVLAQGFFYGRPTFVYADVPVDERYVA</sequence>
<dbReference type="CDD" id="cd01948">
    <property type="entry name" value="EAL"/>
    <property type="match status" value="1"/>
</dbReference>
<evidence type="ECO:0000313" key="3">
    <source>
        <dbReference type="EMBL" id="ACC70382.1"/>
    </source>
</evidence>